<keyword evidence="7" id="KW-0460">Magnesium</keyword>
<evidence type="ECO:0000256" key="12">
    <source>
        <dbReference type="ARBA" id="ARBA00049360"/>
    </source>
</evidence>
<dbReference type="Gene3D" id="3.40.50.300">
    <property type="entry name" value="P-loop containing nucleotide triphosphate hydrolases"/>
    <property type="match status" value="1"/>
</dbReference>
<dbReference type="InterPro" id="IPR029060">
    <property type="entry name" value="PIN-like_dom_sf"/>
</dbReference>
<evidence type="ECO:0000256" key="9">
    <source>
        <dbReference type="ARBA" id="ARBA00023235"/>
    </source>
</evidence>
<comment type="catalytic activity">
    <reaction evidence="13">
        <text>n ATP + n H2O + wound RNA = n ADP + n phosphate + unwound RNA.</text>
        <dbReference type="EC" id="5.6.2.5"/>
    </reaction>
</comment>
<keyword evidence="5" id="KW-0378">Hydrolase</keyword>
<evidence type="ECO:0000256" key="1">
    <source>
        <dbReference type="ARBA" id="ARBA00022649"/>
    </source>
</evidence>
<evidence type="ECO:0000256" key="10">
    <source>
        <dbReference type="ARBA" id="ARBA00046345"/>
    </source>
</evidence>
<dbReference type="CDD" id="cd09883">
    <property type="entry name" value="PIN_VapC_PhoHL-ATPase"/>
    <property type="match status" value="1"/>
</dbReference>
<keyword evidence="8" id="KW-0342">GTP-binding</keyword>
<feature type="domain" description="PIN" evidence="19">
    <location>
        <begin position="37"/>
        <end position="164"/>
    </location>
</feature>
<evidence type="ECO:0000256" key="6">
    <source>
        <dbReference type="ARBA" id="ARBA00022840"/>
    </source>
</evidence>
<evidence type="ECO:0000256" key="18">
    <source>
        <dbReference type="SAM" id="MobiDB-lite"/>
    </source>
</evidence>
<dbReference type="Pfam" id="PF02562">
    <property type="entry name" value="PhoH"/>
    <property type="match status" value="1"/>
</dbReference>
<keyword evidence="2" id="KW-0540">Nuclease</keyword>
<evidence type="ECO:0000256" key="7">
    <source>
        <dbReference type="ARBA" id="ARBA00022842"/>
    </source>
</evidence>
<dbReference type="Gene3D" id="3.40.50.1010">
    <property type="entry name" value="5'-nuclease"/>
    <property type="match status" value="1"/>
</dbReference>
<feature type="compositionally biased region" description="Low complexity" evidence="18">
    <location>
        <begin position="1"/>
        <end position="25"/>
    </location>
</feature>
<evidence type="ECO:0000256" key="13">
    <source>
        <dbReference type="ARBA" id="ARBA00052583"/>
    </source>
</evidence>
<dbReference type="AlphaFoldDB" id="A0A4R1FWJ3"/>
<evidence type="ECO:0000256" key="5">
    <source>
        <dbReference type="ARBA" id="ARBA00022801"/>
    </source>
</evidence>
<keyword evidence="21" id="KW-1185">Reference proteome</keyword>
<protein>
    <recommendedName>
        <fullName evidence="16">Protein PhoH2</fullName>
        <ecNumber evidence="15">5.6.2.5</ecNumber>
    </recommendedName>
    <alternativeName>
        <fullName evidence="17">RNA 5'-3' helicase PhoH2</fullName>
    </alternativeName>
</protein>
<name>A0A4R1FWJ3_9NOCA</name>
<evidence type="ECO:0000256" key="8">
    <source>
        <dbReference type="ARBA" id="ARBA00023134"/>
    </source>
</evidence>
<comment type="similarity">
    <text evidence="10">In the N-terminal section; belongs to the PINc/VapC protein family.</text>
</comment>
<reference evidence="20 21" key="1">
    <citation type="submission" date="2019-03" db="EMBL/GenBank/DDBJ databases">
        <title>Genomic Encyclopedia of Type Strains, Phase IV (KMG-IV): sequencing the most valuable type-strain genomes for metagenomic binning, comparative biology and taxonomic classification.</title>
        <authorList>
            <person name="Goeker M."/>
        </authorList>
    </citation>
    <scope>NUCLEOTIDE SEQUENCE [LARGE SCALE GENOMIC DNA]</scope>
    <source>
        <strain evidence="20 21">DSM 44684</strain>
    </source>
</reference>
<dbReference type="GO" id="GO:0004518">
    <property type="term" value="F:nuclease activity"/>
    <property type="evidence" value="ECO:0007669"/>
    <property type="project" value="UniProtKB-KW"/>
</dbReference>
<comment type="similarity">
    <text evidence="14">In the C-terminal section; belongs to the PhoH family.</text>
</comment>
<evidence type="ECO:0000256" key="15">
    <source>
        <dbReference type="ARBA" id="ARBA00066581"/>
    </source>
</evidence>
<dbReference type="GO" id="GO:0005524">
    <property type="term" value="F:ATP binding"/>
    <property type="evidence" value="ECO:0007669"/>
    <property type="project" value="UniProtKB-KW"/>
</dbReference>
<dbReference type="PANTHER" id="PTHR30473:SF2">
    <property type="entry name" value="PIN DOMAIN-CONTAINING PROTEIN"/>
    <property type="match status" value="1"/>
</dbReference>
<evidence type="ECO:0000256" key="17">
    <source>
        <dbReference type="ARBA" id="ARBA00076032"/>
    </source>
</evidence>
<dbReference type="InterPro" id="IPR027417">
    <property type="entry name" value="P-loop_NTPase"/>
</dbReference>
<feature type="region of interest" description="Disordered" evidence="18">
    <location>
        <begin position="1"/>
        <end position="33"/>
    </location>
</feature>
<comment type="catalytic activity">
    <reaction evidence="12">
        <text>ATP + H2O = ADP + phosphate + H(+)</text>
        <dbReference type="Rhea" id="RHEA:13065"/>
        <dbReference type="ChEBI" id="CHEBI:15377"/>
        <dbReference type="ChEBI" id="CHEBI:15378"/>
        <dbReference type="ChEBI" id="CHEBI:30616"/>
        <dbReference type="ChEBI" id="CHEBI:43474"/>
        <dbReference type="ChEBI" id="CHEBI:456216"/>
    </reaction>
</comment>
<evidence type="ECO:0000256" key="4">
    <source>
        <dbReference type="ARBA" id="ARBA00022741"/>
    </source>
</evidence>
<dbReference type="GO" id="GO:0016787">
    <property type="term" value="F:hydrolase activity"/>
    <property type="evidence" value="ECO:0007669"/>
    <property type="project" value="UniProtKB-KW"/>
</dbReference>
<keyword evidence="4" id="KW-0547">Nucleotide-binding</keyword>
<comment type="caution">
    <text evidence="20">The sequence shown here is derived from an EMBL/GenBank/DDBJ whole genome shotgun (WGS) entry which is preliminary data.</text>
</comment>
<proteinExistence type="inferred from homology"/>
<sequence>MTAARSVSASAMHTASASASSNSASKKGARPSRSGLKTFVVDTSVLLSDPWAVTRFGEHSVVLPLVVISELEAKRHHHELGWFAREALRMLDDLRVQHGRLDQPLPIGTDGGTLQVELNHTDPSVLPAGFRSDTNDSRILACALNFSAEGADVVLVSKDIPLRVKASAVGLSADEYHAQDVVTSGWSGMVELDVAGAQIDQLYADSVIDLDDARELPCHTGVRLLGSSSSALGRVTADKRIQLVREREAFGLHGRSAEQRIALDLLLDESIGIVSMGGRAGTGKSALALTAGLEAVLERRTQRKVVVFRPLYAVGGQELGYLPGSESEKMGPWAQAVFDTLDGLASREVLEEVLSRDMLEVLPLTHIRGRSLHDSFVIVDEAQSLERNVLLTVLSRLGTGSRVVLTHDVAQRDNLRVGRHDGVAAVIEKLKGHPLFAHITLTRSERSPIAALVTEMLEEYGPNA</sequence>
<keyword evidence="6" id="KW-0067">ATP-binding</keyword>
<evidence type="ECO:0000313" key="21">
    <source>
        <dbReference type="Proteomes" id="UP000294856"/>
    </source>
</evidence>
<dbReference type="Proteomes" id="UP000294856">
    <property type="component" value="Unassembled WGS sequence"/>
</dbReference>
<organism evidence="20 21">
    <name type="scientific">Nocardia alba</name>
    <dbReference type="NCBI Taxonomy" id="225051"/>
    <lineage>
        <taxon>Bacteria</taxon>
        <taxon>Bacillati</taxon>
        <taxon>Actinomycetota</taxon>
        <taxon>Actinomycetes</taxon>
        <taxon>Mycobacteriales</taxon>
        <taxon>Nocardiaceae</taxon>
        <taxon>Nocardia</taxon>
    </lineage>
</organism>
<dbReference type="SUPFAM" id="SSF52540">
    <property type="entry name" value="P-loop containing nucleoside triphosphate hydrolases"/>
    <property type="match status" value="1"/>
</dbReference>
<dbReference type="OrthoDB" id="9766527at2"/>
<dbReference type="PANTHER" id="PTHR30473">
    <property type="entry name" value="PROTEIN PHOH"/>
    <property type="match status" value="1"/>
</dbReference>
<dbReference type="GO" id="GO:0005829">
    <property type="term" value="C:cytosol"/>
    <property type="evidence" value="ECO:0007669"/>
    <property type="project" value="TreeGrafter"/>
</dbReference>
<keyword evidence="9" id="KW-0413">Isomerase</keyword>
<dbReference type="STRING" id="1210063.GCA_001612665_03348"/>
<dbReference type="FunFam" id="3.40.50.300:FF:000215">
    <property type="entry name" value="ATP-binding protein"/>
    <property type="match status" value="1"/>
</dbReference>
<keyword evidence="3" id="KW-0479">Metal-binding</keyword>
<evidence type="ECO:0000256" key="11">
    <source>
        <dbReference type="ARBA" id="ARBA00048548"/>
    </source>
</evidence>
<comment type="catalytic activity">
    <reaction evidence="11">
        <text>GTP + H2O = GDP + phosphate + H(+)</text>
        <dbReference type="Rhea" id="RHEA:19669"/>
        <dbReference type="ChEBI" id="CHEBI:15377"/>
        <dbReference type="ChEBI" id="CHEBI:15378"/>
        <dbReference type="ChEBI" id="CHEBI:37565"/>
        <dbReference type="ChEBI" id="CHEBI:43474"/>
        <dbReference type="ChEBI" id="CHEBI:58189"/>
    </reaction>
</comment>
<evidence type="ECO:0000256" key="2">
    <source>
        <dbReference type="ARBA" id="ARBA00022722"/>
    </source>
</evidence>
<dbReference type="SMART" id="SM00670">
    <property type="entry name" value="PINc"/>
    <property type="match status" value="1"/>
</dbReference>
<dbReference type="EC" id="5.6.2.5" evidence="15"/>
<dbReference type="EMBL" id="SMFR01000001">
    <property type="protein sequence ID" value="TCJ99866.1"/>
    <property type="molecule type" value="Genomic_DNA"/>
</dbReference>
<evidence type="ECO:0000256" key="3">
    <source>
        <dbReference type="ARBA" id="ARBA00022723"/>
    </source>
</evidence>
<dbReference type="GO" id="GO:0005525">
    <property type="term" value="F:GTP binding"/>
    <property type="evidence" value="ECO:0007669"/>
    <property type="project" value="UniProtKB-KW"/>
</dbReference>
<evidence type="ECO:0000259" key="19">
    <source>
        <dbReference type="SMART" id="SM00670"/>
    </source>
</evidence>
<accession>A0A4R1FWJ3</accession>
<dbReference type="GO" id="GO:0032574">
    <property type="term" value="F:5'-3' RNA helicase activity"/>
    <property type="evidence" value="ECO:0007669"/>
    <property type="project" value="UniProtKB-EC"/>
</dbReference>
<gene>
    <name evidence="20" type="ORF">DFR71_0851</name>
</gene>
<dbReference type="InterPro" id="IPR051451">
    <property type="entry name" value="PhoH2-like"/>
</dbReference>
<evidence type="ECO:0000256" key="14">
    <source>
        <dbReference type="ARBA" id="ARBA00060962"/>
    </source>
</evidence>
<dbReference type="InterPro" id="IPR003714">
    <property type="entry name" value="PhoH"/>
</dbReference>
<keyword evidence="1" id="KW-1277">Toxin-antitoxin system</keyword>
<evidence type="ECO:0000313" key="20">
    <source>
        <dbReference type="EMBL" id="TCJ99866.1"/>
    </source>
</evidence>
<dbReference type="SUPFAM" id="SSF88723">
    <property type="entry name" value="PIN domain-like"/>
    <property type="match status" value="1"/>
</dbReference>
<dbReference type="GO" id="GO:0046872">
    <property type="term" value="F:metal ion binding"/>
    <property type="evidence" value="ECO:0007669"/>
    <property type="project" value="UniProtKB-KW"/>
</dbReference>
<dbReference type="Pfam" id="PF13638">
    <property type="entry name" value="PIN_4"/>
    <property type="match status" value="1"/>
</dbReference>
<evidence type="ECO:0000256" key="16">
    <source>
        <dbReference type="ARBA" id="ARBA00071584"/>
    </source>
</evidence>
<dbReference type="InterPro" id="IPR002716">
    <property type="entry name" value="PIN_dom"/>
</dbReference>